<proteinExistence type="predicted"/>
<comment type="caution">
    <text evidence="2">The sequence shown here is derived from an EMBL/GenBank/DDBJ whole genome shotgun (WGS) entry which is preliminary data.</text>
</comment>
<accession>A0AAN8UV38</accession>
<dbReference type="Proteomes" id="UP001370490">
    <property type="component" value="Unassembled WGS sequence"/>
</dbReference>
<name>A0AAN8UV38_9MAGN</name>
<dbReference type="EMBL" id="JBAMMX010000022">
    <property type="protein sequence ID" value="KAK6918621.1"/>
    <property type="molecule type" value="Genomic_DNA"/>
</dbReference>
<sequence length="87" mass="9224">MEDSSQSALPHSLELGLPHSLLHTLFYASKDPSKGSHGNMGAFVVGLTYGAGQIGYALVPLIARGAMLGPDQPVILQMLDIEPQLRP</sequence>
<gene>
    <name evidence="2" type="ORF">RJ641_017043</name>
</gene>
<keyword evidence="3" id="KW-1185">Reference proteome</keyword>
<evidence type="ECO:0000313" key="2">
    <source>
        <dbReference type="EMBL" id="KAK6918621.1"/>
    </source>
</evidence>
<dbReference type="GO" id="GO:0006108">
    <property type="term" value="P:malate metabolic process"/>
    <property type="evidence" value="ECO:0007669"/>
    <property type="project" value="InterPro"/>
</dbReference>
<dbReference type="AlphaFoldDB" id="A0AAN8UV38"/>
<organism evidence="2 3">
    <name type="scientific">Dillenia turbinata</name>
    <dbReference type="NCBI Taxonomy" id="194707"/>
    <lineage>
        <taxon>Eukaryota</taxon>
        <taxon>Viridiplantae</taxon>
        <taxon>Streptophyta</taxon>
        <taxon>Embryophyta</taxon>
        <taxon>Tracheophyta</taxon>
        <taxon>Spermatophyta</taxon>
        <taxon>Magnoliopsida</taxon>
        <taxon>eudicotyledons</taxon>
        <taxon>Gunneridae</taxon>
        <taxon>Pentapetalae</taxon>
        <taxon>Dilleniales</taxon>
        <taxon>Dilleniaceae</taxon>
        <taxon>Dillenia</taxon>
    </lineage>
</organism>
<keyword evidence="1" id="KW-0560">Oxidoreductase</keyword>
<dbReference type="PANTHER" id="PTHR23382">
    <property type="entry name" value="MALATE DEHYDROGENASE"/>
    <property type="match status" value="1"/>
</dbReference>
<dbReference type="Gene3D" id="3.40.50.720">
    <property type="entry name" value="NAD(P)-binding Rossmann-like Domain"/>
    <property type="match status" value="1"/>
</dbReference>
<evidence type="ECO:0000256" key="1">
    <source>
        <dbReference type="ARBA" id="ARBA00023002"/>
    </source>
</evidence>
<reference evidence="2 3" key="1">
    <citation type="submission" date="2023-12" db="EMBL/GenBank/DDBJ databases">
        <title>A high-quality genome assembly for Dillenia turbinata (Dilleniales).</title>
        <authorList>
            <person name="Chanderbali A."/>
        </authorList>
    </citation>
    <scope>NUCLEOTIDE SEQUENCE [LARGE SCALE GENOMIC DNA]</scope>
    <source>
        <strain evidence="2">LSX21</strain>
        <tissue evidence="2">Leaf</tissue>
    </source>
</reference>
<evidence type="ECO:0000313" key="3">
    <source>
        <dbReference type="Proteomes" id="UP001370490"/>
    </source>
</evidence>
<dbReference type="InterPro" id="IPR010945">
    <property type="entry name" value="Malate_DH_type2"/>
</dbReference>
<protein>
    <submittedName>
        <fullName evidence="2">Uncharacterized protein</fullName>
    </submittedName>
</protein>
<dbReference type="GO" id="GO:0016615">
    <property type="term" value="F:malate dehydrogenase activity"/>
    <property type="evidence" value="ECO:0007669"/>
    <property type="project" value="InterPro"/>
</dbReference>